<keyword evidence="3" id="KW-1185">Reference proteome</keyword>
<dbReference type="RefSeq" id="WP_193954691.1">
    <property type="nucleotide sequence ID" value="NZ_JADEYS010000020.1"/>
</dbReference>
<keyword evidence="1" id="KW-1133">Transmembrane helix</keyword>
<feature type="transmembrane region" description="Helical" evidence="1">
    <location>
        <begin position="122"/>
        <end position="139"/>
    </location>
</feature>
<organism evidence="2 3">
    <name type="scientific">Pontibacterium sinense</name>
    <dbReference type="NCBI Taxonomy" id="2781979"/>
    <lineage>
        <taxon>Bacteria</taxon>
        <taxon>Pseudomonadati</taxon>
        <taxon>Pseudomonadota</taxon>
        <taxon>Gammaproteobacteria</taxon>
        <taxon>Oceanospirillales</taxon>
        <taxon>Oceanospirillaceae</taxon>
        <taxon>Pontibacterium</taxon>
    </lineage>
</organism>
<feature type="transmembrane region" description="Helical" evidence="1">
    <location>
        <begin position="7"/>
        <end position="27"/>
    </location>
</feature>
<protein>
    <submittedName>
        <fullName evidence="2">Uncharacterized protein</fullName>
    </submittedName>
</protein>
<feature type="transmembrane region" description="Helical" evidence="1">
    <location>
        <begin position="47"/>
        <end position="71"/>
    </location>
</feature>
<keyword evidence="1" id="KW-0812">Transmembrane</keyword>
<name>A0A8J7FS22_9GAMM</name>
<dbReference type="EMBL" id="JADEYS010000020">
    <property type="protein sequence ID" value="MBE9398997.1"/>
    <property type="molecule type" value="Genomic_DNA"/>
</dbReference>
<gene>
    <name evidence="2" type="ORF">IOQ59_17185</name>
</gene>
<sequence length="217" mass="23968">MRQPLDSAIFLAAFTGVLYCLSTAHYHGFLTTAKLDADMMERSFHQVIYSGLIVSFGPILIFLITVSCVLFSYSHALLPGYIDWVRGSIKAKRKVVSFRRRWIGKRISALVEIRAKKTFNHFLVLSLAGVCFIVSLVYVEKKGQSQALTALGNHVEGETRSSSNISVVISSNIKVLSYLGCGAKNCAGIEKGSNRVYYFPQSTGFSFVHDVEGVTKP</sequence>
<evidence type="ECO:0000313" key="2">
    <source>
        <dbReference type="EMBL" id="MBE9398997.1"/>
    </source>
</evidence>
<reference evidence="2" key="1">
    <citation type="submission" date="2020-10" db="EMBL/GenBank/DDBJ databases">
        <title>Bacterium isolated from coastal waters sediment.</title>
        <authorList>
            <person name="Chen R.-J."/>
            <person name="Lu D.-C."/>
            <person name="Zhu K.-L."/>
            <person name="Du Z.-J."/>
        </authorList>
    </citation>
    <scope>NUCLEOTIDE SEQUENCE</scope>
    <source>
        <strain evidence="2">N1Y112</strain>
    </source>
</reference>
<dbReference type="AlphaFoldDB" id="A0A8J7FS22"/>
<proteinExistence type="predicted"/>
<evidence type="ECO:0000313" key="3">
    <source>
        <dbReference type="Proteomes" id="UP000640333"/>
    </source>
</evidence>
<comment type="caution">
    <text evidence="2">The sequence shown here is derived from an EMBL/GenBank/DDBJ whole genome shotgun (WGS) entry which is preliminary data.</text>
</comment>
<accession>A0A8J7FS22</accession>
<dbReference type="Proteomes" id="UP000640333">
    <property type="component" value="Unassembled WGS sequence"/>
</dbReference>
<evidence type="ECO:0000256" key="1">
    <source>
        <dbReference type="SAM" id="Phobius"/>
    </source>
</evidence>
<keyword evidence="1" id="KW-0472">Membrane</keyword>